<dbReference type="AlphaFoldDB" id="A0AA35TQX5"/>
<feature type="region of interest" description="Disordered" evidence="1">
    <location>
        <begin position="1"/>
        <end position="23"/>
    </location>
</feature>
<dbReference type="Proteomes" id="UP001174909">
    <property type="component" value="Unassembled WGS sequence"/>
</dbReference>
<comment type="caution">
    <text evidence="2">The sequence shown here is derived from an EMBL/GenBank/DDBJ whole genome shotgun (WGS) entry which is preliminary data.</text>
</comment>
<evidence type="ECO:0000313" key="3">
    <source>
        <dbReference type="Proteomes" id="UP001174909"/>
    </source>
</evidence>
<proteinExistence type="predicted"/>
<keyword evidence="3" id="KW-1185">Reference proteome</keyword>
<sequence length="69" mass="8116">MNGLYAVREEGAGGAGSMDDMDASEAQKRSKNFFYRLVRPWKWGRRFRKKGRQAGVCVFLTRRRWGFRL</sequence>
<dbReference type="EMBL" id="CASHTH010004008">
    <property type="protein sequence ID" value="CAI8052367.1"/>
    <property type="molecule type" value="Genomic_DNA"/>
</dbReference>
<evidence type="ECO:0000313" key="2">
    <source>
        <dbReference type="EMBL" id="CAI8052367.1"/>
    </source>
</evidence>
<name>A0AA35TQX5_GEOBA</name>
<accession>A0AA35TQX5</accession>
<evidence type="ECO:0000256" key="1">
    <source>
        <dbReference type="SAM" id="MobiDB-lite"/>
    </source>
</evidence>
<reference evidence="2" key="1">
    <citation type="submission" date="2023-03" db="EMBL/GenBank/DDBJ databases">
        <authorList>
            <person name="Steffen K."/>
            <person name="Cardenas P."/>
        </authorList>
    </citation>
    <scope>NUCLEOTIDE SEQUENCE</scope>
</reference>
<protein>
    <submittedName>
        <fullName evidence="2">Uncharacterized protein</fullName>
    </submittedName>
</protein>
<gene>
    <name evidence="2" type="ORF">GBAR_LOCUS28646</name>
</gene>
<organism evidence="2 3">
    <name type="scientific">Geodia barretti</name>
    <name type="common">Barrett's horny sponge</name>
    <dbReference type="NCBI Taxonomy" id="519541"/>
    <lineage>
        <taxon>Eukaryota</taxon>
        <taxon>Metazoa</taxon>
        <taxon>Porifera</taxon>
        <taxon>Demospongiae</taxon>
        <taxon>Heteroscleromorpha</taxon>
        <taxon>Tetractinellida</taxon>
        <taxon>Astrophorina</taxon>
        <taxon>Geodiidae</taxon>
        <taxon>Geodia</taxon>
    </lineage>
</organism>